<dbReference type="PROSITE" id="PS00175">
    <property type="entry name" value="PG_MUTASE"/>
    <property type="match status" value="1"/>
</dbReference>
<dbReference type="EMBL" id="MBTG01000066">
    <property type="protein sequence ID" value="OPH47202.1"/>
    <property type="molecule type" value="Genomic_DNA"/>
</dbReference>
<comment type="caution">
    <text evidence="5">The sequence shown here is derived from an EMBL/GenBank/DDBJ whole genome shotgun (WGS) entry which is preliminary data.</text>
</comment>
<dbReference type="InterPro" id="IPR001345">
    <property type="entry name" value="PG/BPGM_mutase_AS"/>
</dbReference>
<dbReference type="GO" id="GO:0005737">
    <property type="term" value="C:cytoplasm"/>
    <property type="evidence" value="ECO:0007669"/>
    <property type="project" value="TreeGrafter"/>
</dbReference>
<sequence>MTKLYLIRHGETQWNEERRMQGHLDSPLTAKGQQQATWLSNALQDVHFDKLCASSSGRALQTATIVKGTRDMDIHTSDDWREMNLGAWEGRISSEIEELDPDNFHAFWHAPQMYKTSKGESFEDLQRRVIPALERLVEEHAGKTIALVSHSVTLKIIMAYLEQKSLAELWNPPYFHPTCLSIVEFKDSRPHIQLHADTSHFPEERKEYV</sequence>
<feature type="binding site" evidence="4">
    <location>
        <position position="58"/>
    </location>
    <ligand>
        <name>substrate</name>
    </ligand>
</feature>
<dbReference type="Gene3D" id="3.40.50.1240">
    <property type="entry name" value="Phosphoglycerate mutase-like"/>
    <property type="match status" value="1"/>
</dbReference>
<evidence type="ECO:0000256" key="3">
    <source>
        <dbReference type="PIRSR" id="PIRSR613078-1"/>
    </source>
</evidence>
<dbReference type="Proteomes" id="UP000190626">
    <property type="component" value="Unassembled WGS sequence"/>
</dbReference>
<dbReference type="AlphaFoldDB" id="A0A1V4H7Q9"/>
<evidence type="ECO:0000256" key="4">
    <source>
        <dbReference type="PIRSR" id="PIRSR613078-2"/>
    </source>
</evidence>
<feature type="active site" description="Proton donor/acceptor" evidence="3">
    <location>
        <position position="82"/>
    </location>
</feature>
<accession>A0A1V4H7Q9</accession>
<dbReference type="SUPFAM" id="SSF53254">
    <property type="entry name" value="Phosphoglycerate mutase-like"/>
    <property type="match status" value="1"/>
</dbReference>
<feature type="binding site" evidence="4">
    <location>
        <begin position="8"/>
        <end position="15"/>
    </location>
    <ligand>
        <name>substrate</name>
    </ligand>
</feature>
<keyword evidence="2" id="KW-0413">Isomerase</keyword>
<dbReference type="RefSeq" id="WP_079420915.1">
    <property type="nucleotide sequence ID" value="NZ_MBTG01000066.1"/>
</dbReference>
<dbReference type="InterPro" id="IPR050275">
    <property type="entry name" value="PGM_Phosphatase"/>
</dbReference>
<dbReference type="SMART" id="SM00855">
    <property type="entry name" value="PGAM"/>
    <property type="match status" value="1"/>
</dbReference>
<dbReference type="GO" id="GO:0016791">
    <property type="term" value="F:phosphatase activity"/>
    <property type="evidence" value="ECO:0007669"/>
    <property type="project" value="TreeGrafter"/>
</dbReference>
<reference evidence="6" key="1">
    <citation type="submission" date="2016-07" db="EMBL/GenBank/DDBJ databases">
        <authorList>
            <person name="Florea S."/>
            <person name="Webb J.S."/>
            <person name="Jaromczyk J."/>
            <person name="Schardl C.L."/>
        </authorList>
    </citation>
    <scope>NUCLEOTIDE SEQUENCE [LARGE SCALE GENOMIC DNA]</scope>
    <source>
        <strain evidence="6">CY1</strain>
    </source>
</reference>
<organism evidence="5 6">
    <name type="scientific">Paenibacillus ferrarius</name>
    <dbReference type="NCBI Taxonomy" id="1469647"/>
    <lineage>
        <taxon>Bacteria</taxon>
        <taxon>Bacillati</taxon>
        <taxon>Bacillota</taxon>
        <taxon>Bacilli</taxon>
        <taxon>Bacillales</taxon>
        <taxon>Paenibacillaceae</taxon>
        <taxon>Paenibacillus</taxon>
    </lineage>
</organism>
<dbReference type="InterPro" id="IPR013078">
    <property type="entry name" value="His_Pase_superF_clade-1"/>
</dbReference>
<dbReference type="Pfam" id="PF00300">
    <property type="entry name" value="His_Phos_1"/>
    <property type="match status" value="1"/>
</dbReference>
<dbReference type="OrthoDB" id="9782128at2"/>
<dbReference type="PANTHER" id="PTHR48100:SF1">
    <property type="entry name" value="HISTIDINE PHOSPHATASE FAMILY PROTEIN-RELATED"/>
    <property type="match status" value="1"/>
</dbReference>
<dbReference type="PANTHER" id="PTHR48100">
    <property type="entry name" value="BROAD-SPECIFICITY PHOSPHATASE YOR283W-RELATED"/>
    <property type="match status" value="1"/>
</dbReference>
<evidence type="ECO:0000256" key="1">
    <source>
        <dbReference type="ARBA" id="ARBA00023152"/>
    </source>
</evidence>
<dbReference type="CDD" id="cd07067">
    <property type="entry name" value="HP_PGM_like"/>
    <property type="match status" value="1"/>
</dbReference>
<evidence type="ECO:0000313" key="5">
    <source>
        <dbReference type="EMBL" id="OPH47202.1"/>
    </source>
</evidence>
<evidence type="ECO:0000256" key="2">
    <source>
        <dbReference type="ARBA" id="ARBA00023235"/>
    </source>
</evidence>
<dbReference type="InterPro" id="IPR029033">
    <property type="entry name" value="His_PPase_superfam"/>
</dbReference>
<feature type="active site" description="Tele-phosphohistidine intermediate" evidence="3">
    <location>
        <position position="9"/>
    </location>
</feature>
<evidence type="ECO:0000313" key="6">
    <source>
        <dbReference type="Proteomes" id="UP000190626"/>
    </source>
</evidence>
<protein>
    <submittedName>
        <fullName evidence="5">Phosphoglycerate mutase</fullName>
    </submittedName>
</protein>
<gene>
    <name evidence="5" type="ORF">BC351_11910</name>
</gene>
<proteinExistence type="predicted"/>
<name>A0A1V4H7Q9_9BACL</name>
<keyword evidence="1" id="KW-0324">Glycolysis</keyword>
<dbReference type="STRING" id="1469647.BC351_11910"/>
<keyword evidence="6" id="KW-1185">Reference proteome</keyword>